<dbReference type="Proteomes" id="UP001434737">
    <property type="component" value="Chromosome"/>
</dbReference>
<reference evidence="1 2" key="1">
    <citation type="submission" date="2024-02" db="EMBL/GenBank/DDBJ databases">
        <title>Genome and pathogenicity analysis of Helicobacter mastomyrinus isolated from mice.</title>
        <authorList>
            <person name="Zhu L."/>
        </authorList>
    </citation>
    <scope>NUCLEOTIDE SEQUENCE [LARGE SCALE GENOMIC DNA]</scope>
    <source>
        <strain evidence="1 2">Hm-17</strain>
    </source>
</reference>
<sequence length="71" mass="8148">MTLILENVDKKFKKSVEAFAKAINAKCKESQDSSKSHKKPSKRLLKAIEEVRNGEVEVFEDFESFKADLMK</sequence>
<keyword evidence="2" id="KW-1185">Reference proteome</keyword>
<proteinExistence type="predicted"/>
<name>A0ABZ3F4V2_9HELI</name>
<evidence type="ECO:0000313" key="2">
    <source>
        <dbReference type="Proteomes" id="UP001434737"/>
    </source>
</evidence>
<protein>
    <recommendedName>
        <fullName evidence="3">Antitoxin</fullName>
    </recommendedName>
</protein>
<dbReference type="EMBL" id="CP145316">
    <property type="protein sequence ID" value="XAM18206.1"/>
    <property type="molecule type" value="Genomic_DNA"/>
</dbReference>
<dbReference type="RefSeq" id="WP_295699360.1">
    <property type="nucleotide sequence ID" value="NZ_CP145316.1"/>
</dbReference>
<organism evidence="1 2">
    <name type="scientific">Helicobacter mastomyrinus</name>
    <dbReference type="NCBI Taxonomy" id="287948"/>
    <lineage>
        <taxon>Bacteria</taxon>
        <taxon>Pseudomonadati</taxon>
        <taxon>Campylobacterota</taxon>
        <taxon>Epsilonproteobacteria</taxon>
        <taxon>Campylobacterales</taxon>
        <taxon>Helicobacteraceae</taxon>
        <taxon>Helicobacter</taxon>
    </lineage>
</organism>
<evidence type="ECO:0000313" key="1">
    <source>
        <dbReference type="EMBL" id="XAM18206.1"/>
    </source>
</evidence>
<gene>
    <name evidence="1" type="ORF">V3I05_00480</name>
</gene>
<evidence type="ECO:0008006" key="3">
    <source>
        <dbReference type="Google" id="ProtNLM"/>
    </source>
</evidence>
<accession>A0ABZ3F4V2</accession>